<dbReference type="AlphaFoldDB" id="A0A318KCZ0"/>
<evidence type="ECO:0000313" key="2">
    <source>
        <dbReference type="Proteomes" id="UP000247569"/>
    </source>
</evidence>
<evidence type="ECO:0000313" key="1">
    <source>
        <dbReference type="EMBL" id="PXX68990.1"/>
    </source>
</evidence>
<organism evidence="1 2">
    <name type="scientific">Nocardia tenerifensis</name>
    <dbReference type="NCBI Taxonomy" id="228006"/>
    <lineage>
        <taxon>Bacteria</taxon>
        <taxon>Bacillati</taxon>
        <taxon>Actinomycetota</taxon>
        <taxon>Actinomycetes</taxon>
        <taxon>Mycobacteriales</taxon>
        <taxon>Nocardiaceae</taxon>
        <taxon>Nocardia</taxon>
    </lineage>
</organism>
<comment type="caution">
    <text evidence="1">The sequence shown here is derived from an EMBL/GenBank/DDBJ whole genome shotgun (WGS) entry which is preliminary data.</text>
</comment>
<reference evidence="1 2" key="1">
    <citation type="submission" date="2018-05" db="EMBL/GenBank/DDBJ databases">
        <title>Genomic Encyclopedia of Type Strains, Phase IV (KMG-IV): sequencing the most valuable type-strain genomes for metagenomic binning, comparative biology and taxonomic classification.</title>
        <authorList>
            <person name="Goeker M."/>
        </authorList>
    </citation>
    <scope>NUCLEOTIDE SEQUENCE [LARGE SCALE GENOMIC DNA]</scope>
    <source>
        <strain evidence="1 2">DSM 44704</strain>
    </source>
</reference>
<sequence length="320" mass="33383">MTTVAEQRSRRFSNGCPCVQRQRSPVQRWRSGEGRRFGGSCRVVGDGGAGSAGFEPLPKDRALRRPSSSAIPRNQCGFCRVGRVRIRPTAGGDVREAAADAAAILGFSGASRGFGGDAGPVAVAANSEAAVGVSVEMVVGFSGVGRAVRLRQSRLSRSVPRVRGAGSMAVVGGPAEIGTWTRYGVAGSEAGGVRRWRLRVTGGTYSGGGSRGLSAGNCGCGRGFGGDGCRGRRRGSRIRLRWSAFRWRWLSASAARVARFGDGGRGSAAAFPGSRRGFDGGGRQAGGDRDVDSVRVCGFGGGRSLAVAAANHWWHVQRRR</sequence>
<dbReference type="Proteomes" id="UP000247569">
    <property type="component" value="Unassembled WGS sequence"/>
</dbReference>
<keyword evidence="2" id="KW-1185">Reference proteome</keyword>
<dbReference type="EMBL" id="QJKF01000002">
    <property type="protein sequence ID" value="PXX68990.1"/>
    <property type="molecule type" value="Genomic_DNA"/>
</dbReference>
<accession>A0A318KCZ0</accession>
<name>A0A318KCZ0_9NOCA</name>
<proteinExistence type="predicted"/>
<protein>
    <submittedName>
        <fullName evidence="1">Uncharacterized protein</fullName>
    </submittedName>
</protein>
<gene>
    <name evidence="1" type="ORF">DFR70_102676</name>
</gene>